<gene>
    <name evidence="2" type="ORF">QQF64_022837</name>
</gene>
<proteinExistence type="predicted"/>
<comment type="caution">
    <text evidence="2">The sequence shown here is derived from an EMBL/GenBank/DDBJ whole genome shotgun (WGS) entry which is preliminary data.</text>
</comment>
<name>A0ABR3L3H0_9TELE</name>
<sequence length="137" mass="15313">MGCKTACKEVLIAFIIFMLQQHLKTLMLQKRLGKLVMVLLSIIVWEQELVSVDRSQLSSHHHHSPSVCVPLPLLVRSVPDSLRKAGRFALSAVSVGLSFSGVFPPWFLSSKITFSCIWSQRMTHIWESGPKAEVEAA</sequence>
<keyword evidence="3" id="KW-1185">Reference proteome</keyword>
<dbReference type="Proteomes" id="UP001558613">
    <property type="component" value="Unassembled WGS sequence"/>
</dbReference>
<evidence type="ECO:0000256" key="1">
    <source>
        <dbReference type="SAM" id="Phobius"/>
    </source>
</evidence>
<accession>A0ABR3L3H0</accession>
<keyword evidence="1" id="KW-1133">Transmembrane helix</keyword>
<dbReference type="EMBL" id="JAYMGO010000025">
    <property type="protein sequence ID" value="KAL1247461.1"/>
    <property type="molecule type" value="Genomic_DNA"/>
</dbReference>
<organism evidence="2 3">
    <name type="scientific">Cirrhinus molitorella</name>
    <name type="common">mud carp</name>
    <dbReference type="NCBI Taxonomy" id="172907"/>
    <lineage>
        <taxon>Eukaryota</taxon>
        <taxon>Metazoa</taxon>
        <taxon>Chordata</taxon>
        <taxon>Craniata</taxon>
        <taxon>Vertebrata</taxon>
        <taxon>Euteleostomi</taxon>
        <taxon>Actinopterygii</taxon>
        <taxon>Neopterygii</taxon>
        <taxon>Teleostei</taxon>
        <taxon>Ostariophysi</taxon>
        <taxon>Cypriniformes</taxon>
        <taxon>Cyprinidae</taxon>
        <taxon>Labeoninae</taxon>
        <taxon>Labeonini</taxon>
        <taxon>Cirrhinus</taxon>
    </lineage>
</organism>
<keyword evidence="1" id="KW-0472">Membrane</keyword>
<evidence type="ECO:0000313" key="2">
    <source>
        <dbReference type="EMBL" id="KAL1247461.1"/>
    </source>
</evidence>
<keyword evidence="1" id="KW-0812">Transmembrane</keyword>
<reference evidence="2 3" key="1">
    <citation type="submission" date="2023-09" db="EMBL/GenBank/DDBJ databases">
        <authorList>
            <person name="Wang M."/>
        </authorList>
    </citation>
    <scope>NUCLEOTIDE SEQUENCE [LARGE SCALE GENOMIC DNA]</scope>
    <source>
        <strain evidence="2">GT-2023</strain>
        <tissue evidence="2">Liver</tissue>
    </source>
</reference>
<feature type="transmembrane region" description="Helical" evidence="1">
    <location>
        <begin position="88"/>
        <end position="108"/>
    </location>
</feature>
<protein>
    <submittedName>
        <fullName evidence="2">Uncharacterized protein</fullName>
    </submittedName>
</protein>
<evidence type="ECO:0000313" key="3">
    <source>
        <dbReference type="Proteomes" id="UP001558613"/>
    </source>
</evidence>